<feature type="domain" description="Threonine/Serine exporter ThrE" evidence="9">
    <location>
        <begin position="280"/>
        <end position="405"/>
    </location>
</feature>
<evidence type="ECO:0000256" key="4">
    <source>
        <dbReference type="ARBA" id="ARBA00022989"/>
    </source>
</evidence>
<name>A0A1G6T6L5_9ACTN</name>
<evidence type="ECO:0000256" key="3">
    <source>
        <dbReference type="ARBA" id="ARBA00022692"/>
    </source>
</evidence>
<comment type="subcellular location">
    <subcellularLocation>
        <location evidence="1">Cell membrane</location>
        <topology evidence="1">Multi-pass membrane protein</topology>
    </subcellularLocation>
</comment>
<gene>
    <name evidence="10" type="ORF">SAMN04489747_0527</name>
</gene>
<feature type="transmembrane region" description="Helical" evidence="7">
    <location>
        <begin position="128"/>
        <end position="156"/>
    </location>
</feature>
<dbReference type="PANTHER" id="PTHR34390:SF2">
    <property type="entry name" value="SUCCINATE TRANSPORTER SUBUNIT YJJP-RELATED"/>
    <property type="match status" value="1"/>
</dbReference>
<keyword evidence="3 7" id="KW-0812">Transmembrane</keyword>
<dbReference type="InterPro" id="IPR024528">
    <property type="entry name" value="ThrE_2"/>
</dbReference>
<keyword evidence="4 7" id="KW-1133">Transmembrane helix</keyword>
<feature type="transmembrane region" description="Helical" evidence="7">
    <location>
        <begin position="269"/>
        <end position="291"/>
    </location>
</feature>
<evidence type="ECO:0000256" key="2">
    <source>
        <dbReference type="ARBA" id="ARBA00022475"/>
    </source>
</evidence>
<evidence type="ECO:0000256" key="1">
    <source>
        <dbReference type="ARBA" id="ARBA00004651"/>
    </source>
</evidence>
<keyword evidence="11" id="KW-1185">Reference proteome</keyword>
<protein>
    <submittedName>
        <fullName evidence="10">Uncharacterized membrane protein YjjP, DUF1212 family</fullName>
    </submittedName>
</protein>
<organism evidence="10 11">
    <name type="scientific">Auraticoccus monumenti</name>
    <dbReference type="NCBI Taxonomy" id="675864"/>
    <lineage>
        <taxon>Bacteria</taxon>
        <taxon>Bacillati</taxon>
        <taxon>Actinomycetota</taxon>
        <taxon>Actinomycetes</taxon>
        <taxon>Propionibacteriales</taxon>
        <taxon>Propionibacteriaceae</taxon>
        <taxon>Auraticoccus</taxon>
    </lineage>
</organism>
<dbReference type="GO" id="GO:0022857">
    <property type="term" value="F:transmembrane transporter activity"/>
    <property type="evidence" value="ECO:0007669"/>
    <property type="project" value="InterPro"/>
</dbReference>
<feature type="transmembrane region" description="Helical" evidence="7">
    <location>
        <begin position="205"/>
        <end position="227"/>
    </location>
</feature>
<dbReference type="Proteomes" id="UP000198546">
    <property type="component" value="Chromosome i"/>
</dbReference>
<feature type="domain" description="Threonine/serine exporter-like N-terminal" evidence="8">
    <location>
        <begin position="12"/>
        <end position="253"/>
    </location>
</feature>
<dbReference type="GO" id="GO:0005886">
    <property type="term" value="C:plasma membrane"/>
    <property type="evidence" value="ECO:0007669"/>
    <property type="project" value="UniProtKB-SubCell"/>
</dbReference>
<dbReference type="EMBL" id="LT629688">
    <property type="protein sequence ID" value="SDD24117.1"/>
    <property type="molecule type" value="Genomic_DNA"/>
</dbReference>
<comment type="similarity">
    <text evidence="6">Belongs to the ThrE exporter (TC 2.A.79) family.</text>
</comment>
<evidence type="ECO:0000256" key="6">
    <source>
        <dbReference type="ARBA" id="ARBA00034125"/>
    </source>
</evidence>
<feature type="transmembrane region" description="Helical" evidence="7">
    <location>
        <begin position="381"/>
        <end position="408"/>
    </location>
</feature>
<feature type="transmembrane region" description="Helical" evidence="7">
    <location>
        <begin position="168"/>
        <end position="193"/>
    </location>
</feature>
<feature type="transmembrane region" description="Helical" evidence="7">
    <location>
        <begin position="322"/>
        <end position="341"/>
    </location>
</feature>
<evidence type="ECO:0000313" key="11">
    <source>
        <dbReference type="Proteomes" id="UP000198546"/>
    </source>
</evidence>
<dbReference type="RefSeq" id="WP_231946466.1">
    <property type="nucleotide sequence ID" value="NZ_LT629688.1"/>
</dbReference>
<keyword evidence="5 7" id="KW-0472">Membrane</keyword>
<dbReference type="InterPro" id="IPR050539">
    <property type="entry name" value="ThrE_Dicarb/AminoAcid_Exp"/>
</dbReference>
<reference evidence="10 11" key="1">
    <citation type="submission" date="2016-10" db="EMBL/GenBank/DDBJ databases">
        <authorList>
            <person name="de Groot N.N."/>
        </authorList>
    </citation>
    <scope>NUCLEOTIDE SEQUENCE [LARGE SCALE GENOMIC DNA]</scope>
    <source>
        <strain evidence="10 11">MON 2.2</strain>
    </source>
</reference>
<sequence length="445" mass="46271">MLTDREITHTIDLCLRLGELMMSNGAGAADVAATMHSVARRYGLRNPEIDVTFTSLSMSYQASDDEAQHVLLRQVKQRDIDYADLTLVDHLVREILRDDVPLARARATVAKIRSTGHDRPRWAVTLGWGAMSAGVAAMLAGSPVVIGGAFVAAVAIDRMQMVLSRRRLPAFYLQVAGGALAMLVAVVLMITGLESDPSRVVTANIIMLLSGVGFMGALQDALSGYYITSAARLIEALLATAGIIAGVGGGLAVAGFLGVEILSIEPAVYTLRGLAVLGAGAVVAAAGFAFASYAPLRALVPVGLVAGGAIVISRVVNQAGLGAWSTALAALAVGLIGYPVARAVRVPPLVIVVSAVVPMLPGLSIYRGLSLLAQGGAGPTTIGILAMVTAASVALALAAGVILGEYVAQPLSREARRLERRLAGPRLVGPASRRYVRRPGRPRRR</sequence>
<dbReference type="GO" id="GO:0015744">
    <property type="term" value="P:succinate transport"/>
    <property type="evidence" value="ECO:0007669"/>
    <property type="project" value="TreeGrafter"/>
</dbReference>
<keyword evidence="2" id="KW-1003">Cell membrane</keyword>
<evidence type="ECO:0000313" key="10">
    <source>
        <dbReference type="EMBL" id="SDD24117.1"/>
    </source>
</evidence>
<dbReference type="PANTHER" id="PTHR34390">
    <property type="entry name" value="UPF0442 PROTEIN YJJB-RELATED"/>
    <property type="match status" value="1"/>
</dbReference>
<evidence type="ECO:0000259" key="8">
    <source>
        <dbReference type="Pfam" id="PF06738"/>
    </source>
</evidence>
<dbReference type="Pfam" id="PF12821">
    <property type="entry name" value="ThrE_2"/>
    <property type="match status" value="1"/>
</dbReference>
<proteinExistence type="inferred from homology"/>
<evidence type="ECO:0000256" key="5">
    <source>
        <dbReference type="ARBA" id="ARBA00023136"/>
    </source>
</evidence>
<evidence type="ECO:0000256" key="7">
    <source>
        <dbReference type="SAM" id="Phobius"/>
    </source>
</evidence>
<feature type="transmembrane region" description="Helical" evidence="7">
    <location>
        <begin position="298"/>
        <end position="316"/>
    </location>
</feature>
<dbReference type="InterPro" id="IPR010619">
    <property type="entry name" value="ThrE-like_N"/>
</dbReference>
<dbReference type="AlphaFoldDB" id="A0A1G6T6L5"/>
<dbReference type="Pfam" id="PF06738">
    <property type="entry name" value="ThrE"/>
    <property type="match status" value="1"/>
</dbReference>
<dbReference type="STRING" id="675864.SAMN04489747_0527"/>
<feature type="transmembrane region" description="Helical" evidence="7">
    <location>
        <begin position="236"/>
        <end position="257"/>
    </location>
</feature>
<evidence type="ECO:0000259" key="9">
    <source>
        <dbReference type="Pfam" id="PF12821"/>
    </source>
</evidence>
<accession>A0A1G6T6L5</accession>
<feature type="transmembrane region" description="Helical" evidence="7">
    <location>
        <begin position="348"/>
        <end position="369"/>
    </location>
</feature>